<organism evidence="1 2">
    <name type="scientific">Trichinella patagoniensis</name>
    <dbReference type="NCBI Taxonomy" id="990121"/>
    <lineage>
        <taxon>Eukaryota</taxon>
        <taxon>Metazoa</taxon>
        <taxon>Ecdysozoa</taxon>
        <taxon>Nematoda</taxon>
        <taxon>Enoplea</taxon>
        <taxon>Dorylaimia</taxon>
        <taxon>Trichinellida</taxon>
        <taxon>Trichinellidae</taxon>
        <taxon>Trichinella</taxon>
    </lineage>
</organism>
<gene>
    <name evidence="1" type="ORF">T12_15327</name>
</gene>
<reference evidence="1 2" key="1">
    <citation type="submission" date="2015-01" db="EMBL/GenBank/DDBJ databases">
        <title>Evolution of Trichinella species and genotypes.</title>
        <authorList>
            <person name="Korhonen P.K."/>
            <person name="Edoardo P."/>
            <person name="Giuseppe L.R."/>
            <person name="Gasser R.B."/>
        </authorList>
    </citation>
    <scope>NUCLEOTIDE SEQUENCE [LARGE SCALE GENOMIC DNA]</scope>
    <source>
        <strain evidence="1">ISS2496</strain>
    </source>
</reference>
<proteinExistence type="predicted"/>
<dbReference type="Proteomes" id="UP000054783">
    <property type="component" value="Unassembled WGS sequence"/>
</dbReference>
<comment type="caution">
    <text evidence="1">The sequence shown here is derived from an EMBL/GenBank/DDBJ whole genome shotgun (WGS) entry which is preliminary data.</text>
</comment>
<evidence type="ECO:0000313" key="2">
    <source>
        <dbReference type="Proteomes" id="UP000054783"/>
    </source>
</evidence>
<protein>
    <submittedName>
        <fullName evidence="1">Uncharacterized protein</fullName>
    </submittedName>
</protein>
<accession>A0A0V0Z789</accession>
<dbReference type="EMBL" id="JYDQ01000336">
    <property type="protein sequence ID" value="KRY08418.1"/>
    <property type="molecule type" value="Genomic_DNA"/>
</dbReference>
<dbReference type="AlphaFoldDB" id="A0A0V0Z789"/>
<keyword evidence="2" id="KW-1185">Reference proteome</keyword>
<name>A0A0V0Z789_9BILA</name>
<sequence length="80" mass="9294">MGLFLWPNGFKPMLIHNHFDKQHTGRGKALFTKQAHAQQPNRQATDEYDLTDLLLHFQIKLPNNGTLNQSCFLIQRFSIT</sequence>
<evidence type="ECO:0000313" key="1">
    <source>
        <dbReference type="EMBL" id="KRY08418.1"/>
    </source>
</evidence>